<comment type="caution">
    <text evidence="3">The sequence shown here is derived from an EMBL/GenBank/DDBJ whole genome shotgun (WGS) entry which is preliminary data.</text>
</comment>
<protein>
    <recommendedName>
        <fullName evidence="2">TRF2/HOY1 PH-like domain-containing protein</fullName>
    </recommendedName>
</protein>
<sequence>MAREVGESSGSFLWSSSGDKNANGGFSSTEEVQNPLLYGYVNQENDDNGSICLLRRTEAANKRIKETPKQSIEQAQIADALLSLCPFGLKLNFTPSFIDSVGKNLNHSTSAANAYRHRSKVDDFGSQQFSDKMKANNFSISLIRIGNWERKSKHEGDLVGKCYYAKKKLVWEFLERGLKSKIEIQWNDIIAMRVLTQEKQPGTLELRRHYVMFPPGSLDTTYEKLVQCDRSLILAFPHLWAIQHVESYEQAPQPSFKERPSPNSVVDHVRFEIPRMAFWEQGISNNLAAADTFSPSILPFNQVDPTVSFQGNPLTYYGQGGDPNNHVNKMLTNLVDHLLGDTKVEGYDEMYHMARVESLNALVNLSQEENLATASEDSSQQTFYGQEMGTGSDDLVLGTIEQAIGLGGSGGGGQDYLQLVSNMPSQVCPSMQNFGPFNSINQFHNR</sequence>
<dbReference type="Proteomes" id="UP000467840">
    <property type="component" value="Chromosome 9"/>
</dbReference>
<name>A0A6A6M1Y0_HEVBR</name>
<accession>A0A6A6M1Y0</accession>
<dbReference type="EMBL" id="JAAGAX010000008">
    <property type="protein sequence ID" value="KAF2307304.1"/>
    <property type="molecule type" value="Genomic_DNA"/>
</dbReference>
<proteinExistence type="predicted"/>
<organism evidence="3 4">
    <name type="scientific">Hevea brasiliensis</name>
    <name type="common">Para rubber tree</name>
    <name type="synonym">Siphonia brasiliensis</name>
    <dbReference type="NCBI Taxonomy" id="3981"/>
    <lineage>
        <taxon>Eukaryota</taxon>
        <taxon>Viridiplantae</taxon>
        <taxon>Streptophyta</taxon>
        <taxon>Embryophyta</taxon>
        <taxon>Tracheophyta</taxon>
        <taxon>Spermatophyta</taxon>
        <taxon>Magnoliopsida</taxon>
        <taxon>eudicotyledons</taxon>
        <taxon>Gunneridae</taxon>
        <taxon>Pentapetalae</taxon>
        <taxon>rosids</taxon>
        <taxon>fabids</taxon>
        <taxon>Malpighiales</taxon>
        <taxon>Euphorbiaceae</taxon>
        <taxon>Crotonoideae</taxon>
        <taxon>Micrandreae</taxon>
        <taxon>Hevea</taxon>
    </lineage>
</organism>
<dbReference type="PANTHER" id="PTHR33494:SF5">
    <property type="entry name" value="F10A16.6 PROTEIN"/>
    <property type="match status" value="1"/>
</dbReference>
<feature type="domain" description="TRF2/HOY1 PH-like" evidence="2">
    <location>
        <begin position="137"/>
        <end position="207"/>
    </location>
</feature>
<evidence type="ECO:0000259" key="2">
    <source>
        <dbReference type="Pfam" id="PF24818"/>
    </source>
</evidence>
<dbReference type="PANTHER" id="PTHR33494">
    <property type="entry name" value="OS02G0793800 PROTEIN"/>
    <property type="match status" value="1"/>
</dbReference>
<dbReference type="Pfam" id="PF24818">
    <property type="entry name" value="PH_TRF2_HOY1"/>
    <property type="match status" value="1"/>
</dbReference>
<dbReference type="InterPro" id="IPR057939">
    <property type="entry name" value="TRF2_HOY1_PH"/>
</dbReference>
<feature type="region of interest" description="Disordered" evidence="1">
    <location>
        <begin position="1"/>
        <end position="28"/>
    </location>
</feature>
<keyword evidence="4" id="KW-1185">Reference proteome</keyword>
<feature type="compositionally biased region" description="Low complexity" evidence="1">
    <location>
        <begin position="7"/>
        <end position="18"/>
    </location>
</feature>
<evidence type="ECO:0000313" key="3">
    <source>
        <dbReference type="EMBL" id="KAF2307304.1"/>
    </source>
</evidence>
<evidence type="ECO:0000313" key="4">
    <source>
        <dbReference type="Proteomes" id="UP000467840"/>
    </source>
</evidence>
<reference evidence="3 4" key="1">
    <citation type="journal article" date="2020" name="Mol. Plant">
        <title>The Chromosome-Based Rubber Tree Genome Provides New Insights into Spurge Genome Evolution and Rubber Biosynthesis.</title>
        <authorList>
            <person name="Liu J."/>
            <person name="Shi C."/>
            <person name="Shi C.C."/>
            <person name="Li W."/>
            <person name="Zhang Q.J."/>
            <person name="Zhang Y."/>
            <person name="Li K."/>
            <person name="Lu H.F."/>
            <person name="Shi C."/>
            <person name="Zhu S.T."/>
            <person name="Xiao Z.Y."/>
            <person name="Nan H."/>
            <person name="Yue Y."/>
            <person name="Zhu X.G."/>
            <person name="Wu Y."/>
            <person name="Hong X.N."/>
            <person name="Fan G.Y."/>
            <person name="Tong Y."/>
            <person name="Zhang D."/>
            <person name="Mao C.L."/>
            <person name="Liu Y.L."/>
            <person name="Hao S.J."/>
            <person name="Liu W.Q."/>
            <person name="Lv M.Q."/>
            <person name="Zhang H.B."/>
            <person name="Liu Y."/>
            <person name="Hu-Tang G.R."/>
            <person name="Wang J.P."/>
            <person name="Wang J.H."/>
            <person name="Sun Y.H."/>
            <person name="Ni S.B."/>
            <person name="Chen W.B."/>
            <person name="Zhang X.C."/>
            <person name="Jiao Y.N."/>
            <person name="Eichler E.E."/>
            <person name="Li G.H."/>
            <person name="Liu X."/>
            <person name="Gao L.Z."/>
        </authorList>
    </citation>
    <scope>NUCLEOTIDE SEQUENCE [LARGE SCALE GENOMIC DNA]</scope>
    <source>
        <strain evidence="4">cv. GT1</strain>
        <tissue evidence="3">Leaf</tissue>
    </source>
</reference>
<dbReference type="AlphaFoldDB" id="A0A6A6M1Y0"/>
<gene>
    <name evidence="3" type="ORF">GH714_026197</name>
</gene>
<evidence type="ECO:0000256" key="1">
    <source>
        <dbReference type="SAM" id="MobiDB-lite"/>
    </source>
</evidence>